<protein>
    <submittedName>
        <fullName evidence="1">Uncharacterized protein</fullName>
    </submittedName>
</protein>
<dbReference type="Proteomes" id="UP000031666">
    <property type="component" value="Unassembled WGS sequence"/>
</dbReference>
<dbReference type="STRING" id="1481914.JCM19241_5151"/>
<accession>A0A0B8Q323</accession>
<dbReference type="AlphaFoldDB" id="A0A0B8Q323"/>
<evidence type="ECO:0000313" key="2">
    <source>
        <dbReference type="Proteomes" id="UP000031666"/>
    </source>
</evidence>
<name>A0A0B8Q323_9VIBR</name>
<dbReference type="EMBL" id="BBSC01000002">
    <property type="protein sequence ID" value="GAM73955.1"/>
    <property type="molecule type" value="Genomic_DNA"/>
</dbReference>
<comment type="caution">
    <text evidence="1">The sequence shown here is derived from an EMBL/GenBank/DDBJ whole genome shotgun (WGS) entry which is preliminary data.</text>
</comment>
<reference evidence="1 2" key="1">
    <citation type="submission" date="2015-01" db="EMBL/GenBank/DDBJ databases">
        <title>Vibrio sp. C94 JCM 19241 whole genome shotgun sequence.</title>
        <authorList>
            <person name="Sawabe T."/>
            <person name="Meirelles P."/>
            <person name="Feng G."/>
            <person name="Sayaka M."/>
            <person name="Hattori M."/>
            <person name="Ohkuma M."/>
        </authorList>
    </citation>
    <scope>NUCLEOTIDE SEQUENCE [LARGE SCALE GENOMIC DNA]</scope>
    <source>
        <strain evidence="2">JCM 19241</strain>
    </source>
</reference>
<evidence type="ECO:0000313" key="1">
    <source>
        <dbReference type="EMBL" id="GAM73955.1"/>
    </source>
</evidence>
<sequence length="41" mass="4738">MFYHPDQVDEDTLEFAKFVTTDQAKNLIGNHGYTPYESEAD</sequence>
<proteinExistence type="predicted"/>
<organism evidence="1 2">
    <name type="scientific">Vibrio ishigakensis</name>
    <dbReference type="NCBI Taxonomy" id="1481914"/>
    <lineage>
        <taxon>Bacteria</taxon>
        <taxon>Pseudomonadati</taxon>
        <taxon>Pseudomonadota</taxon>
        <taxon>Gammaproteobacteria</taxon>
        <taxon>Vibrionales</taxon>
        <taxon>Vibrionaceae</taxon>
        <taxon>Vibrio</taxon>
    </lineage>
</organism>
<dbReference type="Gene3D" id="3.40.190.10">
    <property type="entry name" value="Periplasmic binding protein-like II"/>
    <property type="match status" value="1"/>
</dbReference>
<gene>
    <name evidence="1" type="ORF">JCM19241_5151</name>
</gene>
<reference evidence="1 2" key="2">
    <citation type="submission" date="2015-01" db="EMBL/GenBank/DDBJ databases">
        <authorList>
            <consortium name="NBRP consortium"/>
            <person name="Sawabe T."/>
            <person name="Meirelles P."/>
            <person name="Feng G."/>
            <person name="Sayaka M."/>
            <person name="Hattori M."/>
            <person name="Ohkuma M."/>
        </authorList>
    </citation>
    <scope>NUCLEOTIDE SEQUENCE [LARGE SCALE GENOMIC DNA]</scope>
    <source>
        <strain evidence="2">JCM 19241</strain>
    </source>
</reference>